<dbReference type="AlphaFoldDB" id="K0F2R6"/>
<evidence type="ECO:0000259" key="1">
    <source>
        <dbReference type="SMART" id="SM00382"/>
    </source>
</evidence>
<dbReference type="eggNOG" id="COG1401">
    <property type="taxonomic scope" value="Bacteria"/>
</dbReference>
<dbReference type="GO" id="GO:0005524">
    <property type="term" value="F:ATP binding"/>
    <property type="evidence" value="ECO:0007669"/>
    <property type="project" value="InterPro"/>
</dbReference>
<dbReference type="SUPFAM" id="SSF52540">
    <property type="entry name" value="P-loop containing nucleoside triphosphate hydrolases"/>
    <property type="match status" value="1"/>
</dbReference>
<dbReference type="Pfam" id="PF07728">
    <property type="entry name" value="AAA_5"/>
    <property type="match status" value="1"/>
</dbReference>
<dbReference type="PANTHER" id="PTHR37291">
    <property type="entry name" value="5-METHYLCYTOSINE-SPECIFIC RESTRICTION ENZYME B"/>
    <property type="match status" value="1"/>
</dbReference>
<dbReference type="Proteomes" id="UP000006304">
    <property type="component" value="Chromosome"/>
</dbReference>
<gene>
    <name evidence="2" type="ORF">O3I_028975</name>
</gene>
<dbReference type="InterPro" id="IPR052934">
    <property type="entry name" value="Methyl-DNA_Rec/Restrict_Enz"/>
</dbReference>
<dbReference type="Gene3D" id="3.40.50.300">
    <property type="entry name" value="P-loop containing nucleotide triphosphate hydrolases"/>
    <property type="match status" value="1"/>
</dbReference>
<reference evidence="2 3" key="1">
    <citation type="journal article" date="2012" name="J. Bacteriol.">
        <title>Complete genome sequence of Nocardia brasiliensis HUJEG-1.</title>
        <authorList>
            <person name="Vera-Cabrera L."/>
            <person name="Ortiz-Lopez R."/>
            <person name="Elizondo-Gonzalez R."/>
            <person name="Perez-Maya A.A."/>
            <person name="Ocampo-Candiani J."/>
        </authorList>
    </citation>
    <scope>NUCLEOTIDE SEQUENCE [LARGE SCALE GENOMIC DNA]</scope>
    <source>
        <strain evidence="3">ATCC 700358</strain>
    </source>
</reference>
<dbReference type="REBASE" id="54465">
    <property type="entry name" value="Nbr1McrBCP"/>
</dbReference>
<dbReference type="InterPro" id="IPR011704">
    <property type="entry name" value="ATPase_dyneun-rel_AAA"/>
</dbReference>
<dbReference type="InterPro" id="IPR027417">
    <property type="entry name" value="P-loop_NTPase"/>
</dbReference>
<dbReference type="KEGG" id="nbr:O3I_028975"/>
<accession>K0F2R6</accession>
<proteinExistence type="predicted"/>
<organism evidence="2 3">
    <name type="scientific">Nocardia brasiliensis (strain ATCC 700358 / HUJEG-1)</name>
    <dbReference type="NCBI Taxonomy" id="1133849"/>
    <lineage>
        <taxon>Bacteria</taxon>
        <taxon>Bacillati</taxon>
        <taxon>Actinomycetota</taxon>
        <taxon>Actinomycetes</taxon>
        <taxon>Mycobacteriales</taxon>
        <taxon>Nocardiaceae</taxon>
        <taxon>Nocardia</taxon>
    </lineage>
</organism>
<name>K0F2R6_NOCB7</name>
<dbReference type="EMBL" id="CP003876">
    <property type="protein sequence ID" value="AFU03744.1"/>
    <property type="molecule type" value="Genomic_DNA"/>
</dbReference>
<dbReference type="CDD" id="cd00009">
    <property type="entry name" value="AAA"/>
    <property type="match status" value="1"/>
</dbReference>
<evidence type="ECO:0000313" key="2">
    <source>
        <dbReference type="EMBL" id="AFU03744.1"/>
    </source>
</evidence>
<keyword evidence="3" id="KW-1185">Reference proteome</keyword>
<dbReference type="HOGENOM" id="CLU_008747_3_0_11"/>
<protein>
    <submittedName>
        <fullName evidence="2">ATPase AAA</fullName>
    </submittedName>
</protein>
<dbReference type="SMART" id="SM00382">
    <property type="entry name" value="AAA"/>
    <property type="match status" value="1"/>
</dbReference>
<dbReference type="GO" id="GO:0016887">
    <property type="term" value="F:ATP hydrolysis activity"/>
    <property type="evidence" value="ECO:0007669"/>
    <property type="project" value="InterPro"/>
</dbReference>
<sequence>MGQNWPVAEEKLSLGRLGSVQVEAVARTIMRRCLVDDDSLFTPGRAIWTPEHLAELHRAYVDAPDASGASFVAKLEHQLAEIGPPARQLFAEIYTLNVLPLVNLLPTTKIRAVERILEPLDEPVGIPDEVLEAFQDGVFNGGRAFNSRRWAQLAYLVEFAEYFKSHDLAQRQAARADPFACRAIVRGAPGPREPAQRQALLYLFHPEYFLPIVSGAHRTALRDGLASAYLPSGGTDDLDRDLRAIDDAVLAATGAPVDYYLSPWREMWQTDTAGDPVVTAEVAAESDDDAVEATPYTVAEIVADGCFHSAEALRQMLARWSSKKNLVLQGAPGTGKTWLARRLAYALIGSQSPEAIRSVQFHPNTSYEDFVRGWRPVTTEDGSGRLDLVDGPLLTHAERARRQPDIPHVLVIEEINRGNPAQAFGEMLTLIEATKRSEHDALELSYSSVPGERYHLPDNLYLIGTMNLADRSLALVDFALRRRFAFETLAPAFTEAWAAELRSKLPMSGDLVGRIHDRVAALNTTIAEHRMLGPSFRIGHSFFTPNEPQSDGWRWFLGVVESEIEPLLREYWFDEPATADDAVARLKA</sequence>
<evidence type="ECO:0000313" key="3">
    <source>
        <dbReference type="Proteomes" id="UP000006304"/>
    </source>
</evidence>
<feature type="domain" description="AAA+ ATPase" evidence="1">
    <location>
        <begin position="322"/>
        <end position="494"/>
    </location>
</feature>
<dbReference type="STRING" id="1133849.O3I_028975"/>
<dbReference type="PANTHER" id="PTHR37291:SF1">
    <property type="entry name" value="TYPE IV METHYL-DIRECTED RESTRICTION ENZYME ECOKMCRB SUBUNIT"/>
    <property type="match status" value="1"/>
</dbReference>
<dbReference type="InterPro" id="IPR003593">
    <property type="entry name" value="AAA+_ATPase"/>
</dbReference>